<evidence type="ECO:0000259" key="10">
    <source>
        <dbReference type="Pfam" id="PF02518"/>
    </source>
</evidence>
<keyword evidence="6 12" id="KW-0418">Kinase</keyword>
<keyword evidence="13" id="KW-1185">Reference proteome</keyword>
<sequence length="308" mass="32505">MLATTPLDAVATDATMLAMVLTASTALLLVLGIVLLVAWLRARGRARRTAFDRAAAERQRIDLELGLAEQTGRLRIIREVHEVSVLALTGIISQADGARYAASADPSAAARAAESIGEAARTTLGDLRRVIGLASEGEASAAPQPRLTSTSELFDAMRESGLEVVFEESGEPFDLQPGAELAIYRILQEALANALSYGGPGTAARVSFTWGTEGLHVKVDDDGIRSSARRAGLDPNDASAVGYTIDDDLKALTDEPSGRGIHEMRSRAELYGGILTASTVPGVGFSLSVVFPALRFHNGVHGVKLDRS</sequence>
<dbReference type="RefSeq" id="WP_255159616.1">
    <property type="nucleotide sequence ID" value="NZ_CP101497.1"/>
</dbReference>
<keyword evidence="3" id="KW-0597">Phosphoprotein</keyword>
<dbReference type="PANTHER" id="PTHR24421">
    <property type="entry name" value="NITRATE/NITRITE SENSOR PROTEIN NARX-RELATED"/>
    <property type="match status" value="1"/>
</dbReference>
<dbReference type="PANTHER" id="PTHR24421:SF10">
    <property type="entry name" value="NITRATE_NITRITE SENSOR PROTEIN NARQ"/>
    <property type="match status" value="1"/>
</dbReference>
<reference evidence="12" key="1">
    <citation type="submission" date="2022-07" db="EMBL/GenBank/DDBJ databases">
        <title>Taxonomic analysis of Microcella humidisoli nov. sp., isolated from riverside soil.</title>
        <authorList>
            <person name="Molina K.M."/>
            <person name="Kim S.B."/>
        </authorList>
    </citation>
    <scope>NUCLEOTIDE SEQUENCE</scope>
    <source>
        <strain evidence="12">MMS21-STM10</strain>
    </source>
</reference>
<gene>
    <name evidence="12" type="ORF">NNL39_12600</name>
</gene>
<keyword evidence="9" id="KW-0472">Membrane</keyword>
<dbReference type="InterPro" id="IPR050482">
    <property type="entry name" value="Sensor_HK_TwoCompSys"/>
</dbReference>
<keyword evidence="4" id="KW-0808">Transferase</keyword>
<protein>
    <recommendedName>
        <fullName evidence="2">histidine kinase</fullName>
        <ecNumber evidence="2">2.7.13.3</ecNumber>
    </recommendedName>
</protein>
<dbReference type="CDD" id="cd16917">
    <property type="entry name" value="HATPase_UhpB-NarQ-NarX-like"/>
    <property type="match status" value="1"/>
</dbReference>
<evidence type="ECO:0000256" key="5">
    <source>
        <dbReference type="ARBA" id="ARBA00022741"/>
    </source>
</evidence>
<proteinExistence type="predicted"/>
<evidence type="ECO:0000313" key="13">
    <source>
        <dbReference type="Proteomes" id="UP001060039"/>
    </source>
</evidence>
<comment type="catalytic activity">
    <reaction evidence="1">
        <text>ATP + protein L-histidine = ADP + protein N-phospho-L-histidine.</text>
        <dbReference type="EC" id="2.7.13.3"/>
    </reaction>
</comment>
<name>A0ABY5FW35_9MICO</name>
<dbReference type="Gene3D" id="3.30.565.10">
    <property type="entry name" value="Histidine kinase-like ATPase, C-terminal domain"/>
    <property type="match status" value="1"/>
</dbReference>
<feature type="domain" description="Histidine kinase/HSP90-like ATPase" evidence="10">
    <location>
        <begin position="179"/>
        <end position="293"/>
    </location>
</feature>
<evidence type="ECO:0000256" key="3">
    <source>
        <dbReference type="ARBA" id="ARBA00022553"/>
    </source>
</evidence>
<evidence type="ECO:0000256" key="7">
    <source>
        <dbReference type="ARBA" id="ARBA00022840"/>
    </source>
</evidence>
<dbReference type="InterPro" id="IPR011712">
    <property type="entry name" value="Sig_transdc_His_kin_sub3_dim/P"/>
</dbReference>
<accession>A0ABY5FW35</accession>
<organism evidence="12 13">
    <name type="scientific">Microcella humidisoli</name>
    <dbReference type="NCBI Taxonomy" id="2963406"/>
    <lineage>
        <taxon>Bacteria</taxon>
        <taxon>Bacillati</taxon>
        <taxon>Actinomycetota</taxon>
        <taxon>Actinomycetes</taxon>
        <taxon>Micrococcales</taxon>
        <taxon>Microbacteriaceae</taxon>
        <taxon>Microcella</taxon>
    </lineage>
</organism>
<dbReference type="Pfam" id="PF02518">
    <property type="entry name" value="HATPase_c"/>
    <property type="match status" value="1"/>
</dbReference>
<evidence type="ECO:0000256" key="1">
    <source>
        <dbReference type="ARBA" id="ARBA00000085"/>
    </source>
</evidence>
<evidence type="ECO:0000256" key="2">
    <source>
        <dbReference type="ARBA" id="ARBA00012438"/>
    </source>
</evidence>
<dbReference type="GO" id="GO:0016301">
    <property type="term" value="F:kinase activity"/>
    <property type="evidence" value="ECO:0007669"/>
    <property type="project" value="UniProtKB-KW"/>
</dbReference>
<keyword evidence="9" id="KW-0812">Transmembrane</keyword>
<dbReference type="Gene3D" id="1.20.5.1930">
    <property type="match status" value="1"/>
</dbReference>
<keyword evidence="7" id="KW-0067">ATP-binding</keyword>
<evidence type="ECO:0000256" key="6">
    <source>
        <dbReference type="ARBA" id="ARBA00022777"/>
    </source>
</evidence>
<evidence type="ECO:0000256" key="9">
    <source>
        <dbReference type="SAM" id="Phobius"/>
    </source>
</evidence>
<keyword evidence="9" id="KW-1133">Transmembrane helix</keyword>
<evidence type="ECO:0000259" key="11">
    <source>
        <dbReference type="Pfam" id="PF07730"/>
    </source>
</evidence>
<dbReference type="SUPFAM" id="SSF55874">
    <property type="entry name" value="ATPase domain of HSP90 chaperone/DNA topoisomerase II/histidine kinase"/>
    <property type="match status" value="1"/>
</dbReference>
<keyword evidence="5" id="KW-0547">Nucleotide-binding</keyword>
<dbReference type="Pfam" id="PF07730">
    <property type="entry name" value="HisKA_3"/>
    <property type="match status" value="1"/>
</dbReference>
<dbReference type="EC" id="2.7.13.3" evidence="2"/>
<evidence type="ECO:0000256" key="8">
    <source>
        <dbReference type="ARBA" id="ARBA00023012"/>
    </source>
</evidence>
<keyword evidence="8" id="KW-0902">Two-component regulatory system</keyword>
<dbReference type="InterPro" id="IPR036890">
    <property type="entry name" value="HATPase_C_sf"/>
</dbReference>
<evidence type="ECO:0000313" key="12">
    <source>
        <dbReference type="EMBL" id="UTT62473.1"/>
    </source>
</evidence>
<feature type="domain" description="Signal transduction histidine kinase subgroup 3 dimerisation and phosphoacceptor" evidence="11">
    <location>
        <begin position="73"/>
        <end position="132"/>
    </location>
</feature>
<evidence type="ECO:0000256" key="4">
    <source>
        <dbReference type="ARBA" id="ARBA00022679"/>
    </source>
</evidence>
<feature type="transmembrane region" description="Helical" evidence="9">
    <location>
        <begin position="270"/>
        <end position="294"/>
    </location>
</feature>
<dbReference type="EMBL" id="CP101497">
    <property type="protein sequence ID" value="UTT62473.1"/>
    <property type="molecule type" value="Genomic_DNA"/>
</dbReference>
<feature type="transmembrane region" description="Helical" evidence="9">
    <location>
        <begin position="16"/>
        <end position="40"/>
    </location>
</feature>
<dbReference type="Proteomes" id="UP001060039">
    <property type="component" value="Chromosome"/>
</dbReference>
<dbReference type="InterPro" id="IPR003594">
    <property type="entry name" value="HATPase_dom"/>
</dbReference>